<name>A0A928Z196_9CYAN</name>
<dbReference type="PANTHER" id="PTHR44591:SF14">
    <property type="entry name" value="PROTEIN PILG"/>
    <property type="match status" value="1"/>
</dbReference>
<protein>
    <submittedName>
        <fullName evidence="5">Response regulator</fullName>
    </submittedName>
</protein>
<reference evidence="5" key="1">
    <citation type="submission" date="2020-10" db="EMBL/GenBank/DDBJ databases">
        <authorList>
            <person name="Castelo-Branco R."/>
            <person name="Eusebio N."/>
            <person name="Adriana R."/>
            <person name="Vieira A."/>
            <person name="Brugerolle De Fraissinette N."/>
            <person name="Rezende De Castro R."/>
            <person name="Schneider M.P."/>
            <person name="Vasconcelos V."/>
            <person name="Leao P.N."/>
        </authorList>
    </citation>
    <scope>NUCLEOTIDE SEQUENCE</scope>
    <source>
        <strain evidence="5">LEGE 11480</strain>
    </source>
</reference>
<proteinExistence type="predicted"/>
<dbReference type="Pfam" id="PF00072">
    <property type="entry name" value="Response_reg"/>
    <property type="match status" value="1"/>
</dbReference>
<evidence type="ECO:0000256" key="3">
    <source>
        <dbReference type="PROSITE-ProRule" id="PRU00169"/>
    </source>
</evidence>
<organism evidence="5 6">
    <name type="scientific">Romeriopsis navalis LEGE 11480</name>
    <dbReference type="NCBI Taxonomy" id="2777977"/>
    <lineage>
        <taxon>Bacteria</taxon>
        <taxon>Bacillati</taxon>
        <taxon>Cyanobacteriota</taxon>
        <taxon>Cyanophyceae</taxon>
        <taxon>Leptolyngbyales</taxon>
        <taxon>Leptolyngbyaceae</taxon>
        <taxon>Romeriopsis</taxon>
        <taxon>Romeriopsis navalis</taxon>
    </lineage>
</organism>
<feature type="modified residue" description="4-aspartylphosphate" evidence="3">
    <location>
        <position position="53"/>
    </location>
</feature>
<dbReference type="Gene3D" id="3.40.50.2300">
    <property type="match status" value="1"/>
</dbReference>
<comment type="caution">
    <text evidence="5">The sequence shown here is derived from an EMBL/GenBank/DDBJ whole genome shotgun (WGS) entry which is preliminary data.</text>
</comment>
<dbReference type="InterPro" id="IPR001789">
    <property type="entry name" value="Sig_transdc_resp-reg_receiver"/>
</dbReference>
<dbReference type="RefSeq" id="WP_264323920.1">
    <property type="nucleotide sequence ID" value="NZ_JADEXQ010000011.1"/>
</dbReference>
<dbReference type="InterPro" id="IPR011006">
    <property type="entry name" value="CheY-like_superfamily"/>
</dbReference>
<evidence type="ECO:0000313" key="5">
    <source>
        <dbReference type="EMBL" id="MBE9029101.1"/>
    </source>
</evidence>
<accession>A0A928Z196</accession>
<keyword evidence="2" id="KW-0902">Two-component regulatory system</keyword>
<sequence length="121" mass="13160">MAKKVLIVDDMKSELQLISNYLQSAGYVVSTAENGEEAFEQAKASLPDIIVTDLVMPQITGLELCRLLKKDATTSAIPIVACTTKDRQVDQTWAKKQGVDAYVIKPCSQEELVSAVQSVSV</sequence>
<evidence type="ECO:0000259" key="4">
    <source>
        <dbReference type="PROSITE" id="PS50110"/>
    </source>
</evidence>
<dbReference type="SMART" id="SM00448">
    <property type="entry name" value="REC"/>
    <property type="match status" value="1"/>
</dbReference>
<dbReference type="SUPFAM" id="SSF52172">
    <property type="entry name" value="CheY-like"/>
    <property type="match status" value="1"/>
</dbReference>
<feature type="domain" description="Response regulatory" evidence="4">
    <location>
        <begin position="4"/>
        <end position="120"/>
    </location>
</feature>
<gene>
    <name evidence="5" type="ORF">IQ266_04910</name>
</gene>
<dbReference type="Proteomes" id="UP000625316">
    <property type="component" value="Unassembled WGS sequence"/>
</dbReference>
<evidence type="ECO:0000256" key="1">
    <source>
        <dbReference type="ARBA" id="ARBA00022553"/>
    </source>
</evidence>
<dbReference type="GO" id="GO:0000160">
    <property type="term" value="P:phosphorelay signal transduction system"/>
    <property type="evidence" value="ECO:0007669"/>
    <property type="project" value="UniProtKB-KW"/>
</dbReference>
<dbReference type="PROSITE" id="PS50110">
    <property type="entry name" value="RESPONSE_REGULATORY"/>
    <property type="match status" value="1"/>
</dbReference>
<dbReference type="PANTHER" id="PTHR44591">
    <property type="entry name" value="STRESS RESPONSE REGULATOR PROTEIN 1"/>
    <property type="match status" value="1"/>
</dbReference>
<evidence type="ECO:0000313" key="6">
    <source>
        <dbReference type="Proteomes" id="UP000625316"/>
    </source>
</evidence>
<dbReference type="EMBL" id="JADEXQ010000011">
    <property type="protein sequence ID" value="MBE9029101.1"/>
    <property type="molecule type" value="Genomic_DNA"/>
</dbReference>
<dbReference type="InterPro" id="IPR050595">
    <property type="entry name" value="Bact_response_regulator"/>
</dbReference>
<evidence type="ECO:0000256" key="2">
    <source>
        <dbReference type="ARBA" id="ARBA00023012"/>
    </source>
</evidence>
<keyword evidence="1 3" id="KW-0597">Phosphoprotein</keyword>
<dbReference type="AlphaFoldDB" id="A0A928Z196"/>
<keyword evidence="6" id="KW-1185">Reference proteome</keyword>